<evidence type="ECO:0000256" key="3">
    <source>
        <dbReference type="ARBA" id="ARBA00022679"/>
    </source>
</evidence>
<name>A0A1H9QHJ4_9BACI</name>
<dbReference type="EMBL" id="FOGV01000003">
    <property type="protein sequence ID" value="SER59908.1"/>
    <property type="molecule type" value="Genomic_DNA"/>
</dbReference>
<dbReference type="STRING" id="1464123.SAMN05444126_10313"/>
<dbReference type="PANTHER" id="PTHR43630:SF1">
    <property type="entry name" value="POLY-BETA-1,6-N-ACETYL-D-GLUCOSAMINE SYNTHASE"/>
    <property type="match status" value="1"/>
</dbReference>
<dbReference type="CDD" id="cd06439">
    <property type="entry name" value="CESA_like_1"/>
    <property type="match status" value="1"/>
</dbReference>
<evidence type="ECO:0000256" key="4">
    <source>
        <dbReference type="SAM" id="Phobius"/>
    </source>
</evidence>
<accession>A0A1H9QHJ4</accession>
<evidence type="ECO:0000313" key="7">
    <source>
        <dbReference type="Proteomes" id="UP000199318"/>
    </source>
</evidence>
<dbReference type="PANTHER" id="PTHR43630">
    <property type="entry name" value="POLY-BETA-1,6-N-ACETYL-D-GLUCOSAMINE SYNTHASE"/>
    <property type="match status" value="1"/>
</dbReference>
<sequence>MFQIFEVIFWLVLVLIIYSFAGYPLILMLLDKILKPKQHVKIYDDKPKVSIIVPAHNEEDVIKDKLNNLSQLDYPYNKVQIIIASDNSNDETNNIVMNFINNSDKNIKLYEVKERKGKTNAQNEAVRVATGEFLIFTDANSMLDKDAVTELAAAFTEKDIMYVAGQLVYVNQLDNITSNSEATYWSYEMKLRDIESRLQAITAGNGAVYAIRAKDYIDLPLIKSHDAGIPLESALRHKRSIFNKRAIAYEKAGETSGDEFNRKVRMFRSILDTIFRKPQKYNVFKHKWFSFFYFSHRTLRASSFLLHIVLLISNIYLSVFSGLYSVVLIFHISFYVLALLSRVFQSNNKLFYFPYYYTMTLMAQLTGAYKQLTGKSKPFWEKAESTR</sequence>
<dbReference type="GO" id="GO:0016757">
    <property type="term" value="F:glycosyltransferase activity"/>
    <property type="evidence" value="ECO:0007669"/>
    <property type="project" value="UniProtKB-KW"/>
</dbReference>
<keyword evidence="2" id="KW-0328">Glycosyltransferase</keyword>
<gene>
    <name evidence="6" type="ORF">SAMN05444126_10313</name>
</gene>
<organism evidence="6 7">
    <name type="scientific">Salisediminibacterium halotolerans</name>
    <dbReference type="NCBI Taxonomy" id="517425"/>
    <lineage>
        <taxon>Bacteria</taxon>
        <taxon>Bacillati</taxon>
        <taxon>Bacillota</taxon>
        <taxon>Bacilli</taxon>
        <taxon>Bacillales</taxon>
        <taxon>Bacillaceae</taxon>
        <taxon>Salisediminibacterium</taxon>
    </lineage>
</organism>
<proteinExistence type="inferred from homology"/>
<protein>
    <submittedName>
        <fullName evidence="6">Glycosyltransferase, catalytic subunit of cellulose synthase and poly-beta-1,6-N-acetylglucosamine synthase</fullName>
    </submittedName>
</protein>
<comment type="similarity">
    <text evidence="1">Belongs to the glycosyltransferase 2 family.</text>
</comment>
<dbReference type="Pfam" id="PF00535">
    <property type="entry name" value="Glycos_transf_2"/>
    <property type="match status" value="1"/>
</dbReference>
<dbReference type="SUPFAM" id="SSF53448">
    <property type="entry name" value="Nucleotide-diphospho-sugar transferases"/>
    <property type="match status" value="1"/>
</dbReference>
<feature type="transmembrane region" description="Helical" evidence="4">
    <location>
        <begin position="7"/>
        <end position="30"/>
    </location>
</feature>
<comment type="caution">
    <text evidence="6">The sequence shown here is derived from an EMBL/GenBank/DDBJ whole genome shotgun (WGS) entry which is preliminary data.</text>
</comment>
<evidence type="ECO:0000259" key="5">
    <source>
        <dbReference type="Pfam" id="PF00535"/>
    </source>
</evidence>
<dbReference type="InterPro" id="IPR001173">
    <property type="entry name" value="Glyco_trans_2-like"/>
</dbReference>
<keyword evidence="3" id="KW-0808">Transferase</keyword>
<evidence type="ECO:0000256" key="1">
    <source>
        <dbReference type="ARBA" id="ARBA00006739"/>
    </source>
</evidence>
<feature type="domain" description="Glycosyltransferase 2-like" evidence="5">
    <location>
        <begin position="50"/>
        <end position="185"/>
    </location>
</feature>
<keyword evidence="4" id="KW-1133">Transmembrane helix</keyword>
<dbReference type="Gene3D" id="3.90.550.10">
    <property type="entry name" value="Spore Coat Polysaccharide Biosynthesis Protein SpsA, Chain A"/>
    <property type="match status" value="1"/>
</dbReference>
<keyword evidence="4" id="KW-0472">Membrane</keyword>
<dbReference type="Proteomes" id="UP000199318">
    <property type="component" value="Unassembled WGS sequence"/>
</dbReference>
<dbReference type="RefSeq" id="WP_093071889.1">
    <property type="nucleotide sequence ID" value="NZ_FOGV01000003.1"/>
</dbReference>
<evidence type="ECO:0000256" key="2">
    <source>
        <dbReference type="ARBA" id="ARBA00022676"/>
    </source>
</evidence>
<keyword evidence="4" id="KW-0812">Transmembrane</keyword>
<keyword evidence="7" id="KW-1185">Reference proteome</keyword>
<reference evidence="7" key="1">
    <citation type="submission" date="2016-10" db="EMBL/GenBank/DDBJ databases">
        <authorList>
            <person name="de Groot N.N."/>
        </authorList>
    </citation>
    <scope>NUCLEOTIDE SEQUENCE [LARGE SCALE GENOMIC DNA]</scope>
    <source>
        <strain evidence="7">10nlg</strain>
    </source>
</reference>
<feature type="transmembrane region" description="Helical" evidence="4">
    <location>
        <begin position="323"/>
        <end position="344"/>
    </location>
</feature>
<dbReference type="InterPro" id="IPR029044">
    <property type="entry name" value="Nucleotide-diphossugar_trans"/>
</dbReference>
<dbReference type="OrthoDB" id="9766299at2"/>
<dbReference type="AlphaFoldDB" id="A0A1H9QHJ4"/>
<evidence type="ECO:0000313" key="6">
    <source>
        <dbReference type="EMBL" id="SER59908.1"/>
    </source>
</evidence>